<dbReference type="Proteomes" id="UP000566819">
    <property type="component" value="Unassembled WGS sequence"/>
</dbReference>
<organism evidence="2 3">
    <name type="scientific">Cudoniella acicularis</name>
    <dbReference type="NCBI Taxonomy" id="354080"/>
    <lineage>
        <taxon>Eukaryota</taxon>
        <taxon>Fungi</taxon>
        <taxon>Dikarya</taxon>
        <taxon>Ascomycota</taxon>
        <taxon>Pezizomycotina</taxon>
        <taxon>Leotiomycetes</taxon>
        <taxon>Helotiales</taxon>
        <taxon>Tricladiaceae</taxon>
        <taxon>Cudoniella</taxon>
    </lineage>
</organism>
<evidence type="ECO:0000256" key="1">
    <source>
        <dbReference type="SAM" id="SignalP"/>
    </source>
</evidence>
<evidence type="ECO:0000313" key="2">
    <source>
        <dbReference type="EMBL" id="KAF4624208.1"/>
    </source>
</evidence>
<comment type="caution">
    <text evidence="2">The sequence shown here is derived from an EMBL/GenBank/DDBJ whole genome shotgun (WGS) entry which is preliminary data.</text>
</comment>
<protein>
    <submittedName>
        <fullName evidence="2">Uncharacterized protein</fullName>
    </submittedName>
</protein>
<keyword evidence="3" id="KW-1185">Reference proteome</keyword>
<accession>A0A8H4VVK1</accession>
<dbReference type="OrthoDB" id="4440859at2759"/>
<name>A0A8H4VVK1_9HELO</name>
<dbReference type="EMBL" id="JAAMPI010001737">
    <property type="protein sequence ID" value="KAF4624208.1"/>
    <property type="molecule type" value="Genomic_DNA"/>
</dbReference>
<feature type="signal peptide" evidence="1">
    <location>
        <begin position="1"/>
        <end position="20"/>
    </location>
</feature>
<sequence length="205" mass="22524">MKFFAPFAALLCALSIGVGAAPIENETSDLAIRIPTKTPDPITTETSDYEYFKGIKSDIQPGTIYEFTMKSPYNPNESDPATKALTEALGYSHIYLLWVKVTKEEKKTAKGPNKGQVVTTLGVTAWSFDMVGTDDVESRKLGFKESVTVGKTVEFVQTTKKTDSQINTEAKDYVKEHPKYSNDLPPAKTQNNCGTYVDALLTFSG</sequence>
<feature type="chain" id="PRO_5034643983" evidence="1">
    <location>
        <begin position="21"/>
        <end position="205"/>
    </location>
</feature>
<keyword evidence="1" id="KW-0732">Signal</keyword>
<proteinExistence type="predicted"/>
<gene>
    <name evidence="2" type="ORF">G7Y89_g13967</name>
</gene>
<evidence type="ECO:0000313" key="3">
    <source>
        <dbReference type="Proteomes" id="UP000566819"/>
    </source>
</evidence>
<dbReference type="AlphaFoldDB" id="A0A8H4VVK1"/>
<reference evidence="2 3" key="1">
    <citation type="submission" date="2020-03" db="EMBL/GenBank/DDBJ databases">
        <title>Draft Genome Sequence of Cudoniella acicularis.</title>
        <authorList>
            <person name="Buettner E."/>
            <person name="Kellner H."/>
        </authorList>
    </citation>
    <scope>NUCLEOTIDE SEQUENCE [LARGE SCALE GENOMIC DNA]</scope>
    <source>
        <strain evidence="2 3">DSM 108380</strain>
    </source>
</reference>